<sequence length="296" mass="33926">TAFRKVGIVPVNRNVIMPEMMAPSKDTSYRVFTPVIPSTPVQIVSDLLTDAIQPQIACSHKTQVSHDKFPHQGIDISPVKGQTAKAKAKEPQVKTDYELKLEETLEIERARLLKAKGQAMQLQAAVVLQQVYCGRLQGQLQVKEKKKNKNDGGKLDKNLPFLLTSDAFLEHVQQKEENTEATRKAREQRKDRKLDYDKEMVEWEKAEAERKLRNGERDKELKTAKEVWQREKKDVKAKGGKIKDWKETHPEPKQSDPEFKHEPTIKKPKRCTKKAEDSGEQSGEEFDLDVSSEEEE</sequence>
<evidence type="ECO:0000313" key="2">
    <source>
        <dbReference type="EMBL" id="KAG5648115.1"/>
    </source>
</evidence>
<reference evidence="2" key="1">
    <citation type="submission" date="2021-02" db="EMBL/GenBank/DDBJ databases">
        <authorList>
            <person name="Nieuwenhuis M."/>
            <person name="Van De Peppel L.J.J."/>
        </authorList>
    </citation>
    <scope>NUCLEOTIDE SEQUENCE</scope>
    <source>
        <strain evidence="2">D49</strain>
    </source>
</reference>
<dbReference type="AlphaFoldDB" id="A0A9P7GIU9"/>
<reference evidence="2" key="2">
    <citation type="submission" date="2021-10" db="EMBL/GenBank/DDBJ databases">
        <title>Phylogenomics reveals ancestral predisposition of the termite-cultivated fungus Termitomyces towards a domesticated lifestyle.</title>
        <authorList>
            <person name="Auxier B."/>
            <person name="Grum-Grzhimaylo A."/>
            <person name="Cardenas M.E."/>
            <person name="Lodge J.D."/>
            <person name="Laessoe T."/>
            <person name="Pedersen O."/>
            <person name="Smith M.E."/>
            <person name="Kuyper T.W."/>
            <person name="Franco-Molano E.A."/>
            <person name="Baroni T.J."/>
            <person name="Aanen D.K."/>
        </authorList>
    </citation>
    <scope>NUCLEOTIDE SEQUENCE</scope>
    <source>
        <strain evidence="2">D49</strain>
    </source>
</reference>
<feature type="region of interest" description="Disordered" evidence="1">
    <location>
        <begin position="219"/>
        <end position="296"/>
    </location>
</feature>
<dbReference type="EMBL" id="JABCKI010001922">
    <property type="protein sequence ID" value="KAG5648115.1"/>
    <property type="molecule type" value="Genomic_DNA"/>
</dbReference>
<feature type="compositionally biased region" description="Basic and acidic residues" evidence="1">
    <location>
        <begin position="219"/>
        <end position="265"/>
    </location>
</feature>
<accession>A0A9P7GIU9</accession>
<organism evidence="2 3">
    <name type="scientific">Sphagnurus paluster</name>
    <dbReference type="NCBI Taxonomy" id="117069"/>
    <lineage>
        <taxon>Eukaryota</taxon>
        <taxon>Fungi</taxon>
        <taxon>Dikarya</taxon>
        <taxon>Basidiomycota</taxon>
        <taxon>Agaricomycotina</taxon>
        <taxon>Agaricomycetes</taxon>
        <taxon>Agaricomycetidae</taxon>
        <taxon>Agaricales</taxon>
        <taxon>Tricholomatineae</taxon>
        <taxon>Lyophyllaceae</taxon>
        <taxon>Sphagnurus</taxon>
    </lineage>
</organism>
<comment type="caution">
    <text evidence="2">The sequence shown here is derived from an EMBL/GenBank/DDBJ whole genome shotgun (WGS) entry which is preliminary data.</text>
</comment>
<dbReference type="Proteomes" id="UP000717328">
    <property type="component" value="Unassembled WGS sequence"/>
</dbReference>
<dbReference type="OrthoDB" id="2917041at2759"/>
<protein>
    <submittedName>
        <fullName evidence="2">Uncharacterized protein</fullName>
    </submittedName>
</protein>
<gene>
    <name evidence="2" type="ORF">H0H81_007247</name>
</gene>
<evidence type="ECO:0000313" key="3">
    <source>
        <dbReference type="Proteomes" id="UP000717328"/>
    </source>
</evidence>
<name>A0A9P7GIU9_9AGAR</name>
<evidence type="ECO:0000256" key="1">
    <source>
        <dbReference type="SAM" id="MobiDB-lite"/>
    </source>
</evidence>
<proteinExistence type="predicted"/>
<feature type="compositionally biased region" description="Acidic residues" evidence="1">
    <location>
        <begin position="278"/>
        <end position="296"/>
    </location>
</feature>
<keyword evidence="3" id="KW-1185">Reference proteome</keyword>
<feature type="non-terminal residue" evidence="2">
    <location>
        <position position="1"/>
    </location>
</feature>